<reference evidence="2" key="1">
    <citation type="submission" date="2023-07" db="EMBL/GenBank/DDBJ databases">
        <title>Chromosome-level Genome Assembly of Striped Snakehead (Channa striata).</title>
        <authorList>
            <person name="Liu H."/>
        </authorList>
    </citation>
    <scope>NUCLEOTIDE SEQUENCE</scope>
    <source>
        <strain evidence="2">Gz</strain>
        <tissue evidence="2">Muscle</tissue>
    </source>
</reference>
<accession>A0AA88IWR0</accession>
<evidence type="ECO:0000256" key="1">
    <source>
        <dbReference type="SAM" id="MobiDB-lite"/>
    </source>
</evidence>
<keyword evidence="3" id="KW-1185">Reference proteome</keyword>
<dbReference type="Proteomes" id="UP001187415">
    <property type="component" value="Unassembled WGS sequence"/>
</dbReference>
<feature type="region of interest" description="Disordered" evidence="1">
    <location>
        <begin position="15"/>
        <end position="60"/>
    </location>
</feature>
<evidence type="ECO:0000313" key="2">
    <source>
        <dbReference type="EMBL" id="KAK2820692.1"/>
    </source>
</evidence>
<comment type="caution">
    <text evidence="2">The sequence shown here is derived from an EMBL/GenBank/DDBJ whole genome shotgun (WGS) entry which is preliminary data.</text>
</comment>
<protein>
    <submittedName>
        <fullName evidence="2">Uncharacterized protein</fullName>
    </submittedName>
</protein>
<proteinExistence type="predicted"/>
<evidence type="ECO:0000313" key="3">
    <source>
        <dbReference type="Proteomes" id="UP001187415"/>
    </source>
</evidence>
<dbReference type="AlphaFoldDB" id="A0AA88IWR0"/>
<organism evidence="2 3">
    <name type="scientific">Channa striata</name>
    <name type="common">Snakehead murrel</name>
    <name type="synonym">Ophicephalus striatus</name>
    <dbReference type="NCBI Taxonomy" id="64152"/>
    <lineage>
        <taxon>Eukaryota</taxon>
        <taxon>Metazoa</taxon>
        <taxon>Chordata</taxon>
        <taxon>Craniata</taxon>
        <taxon>Vertebrata</taxon>
        <taxon>Euteleostomi</taxon>
        <taxon>Actinopterygii</taxon>
        <taxon>Neopterygii</taxon>
        <taxon>Teleostei</taxon>
        <taxon>Neoteleostei</taxon>
        <taxon>Acanthomorphata</taxon>
        <taxon>Anabantaria</taxon>
        <taxon>Anabantiformes</taxon>
        <taxon>Channoidei</taxon>
        <taxon>Channidae</taxon>
        <taxon>Channa</taxon>
    </lineage>
</organism>
<gene>
    <name evidence="2" type="ORF">Q5P01_023651</name>
</gene>
<feature type="compositionally biased region" description="Low complexity" evidence="1">
    <location>
        <begin position="42"/>
        <end position="57"/>
    </location>
</feature>
<sequence length="132" mass="14737">MQIYNHLTPYESADKAELFPSSESSAHRAQSGAPPPPLRQASSHSPRSIRISRPGGPQAHLHLSIHSTTARHRLRTADTRRVEIKLTRSIISTRQIVFSLSWRSAVAIWRHAEIVIPSESCLQNNPLQALHA</sequence>
<name>A0AA88IWR0_CHASR</name>
<dbReference type="EMBL" id="JAUPFM010000019">
    <property type="protein sequence ID" value="KAK2820692.1"/>
    <property type="molecule type" value="Genomic_DNA"/>
</dbReference>